<dbReference type="EMBL" id="QXDA01000009">
    <property type="protein sequence ID" value="RIA18997.1"/>
    <property type="molecule type" value="Genomic_DNA"/>
</dbReference>
<dbReference type="AlphaFoldDB" id="A0A397M832"/>
<gene>
    <name evidence="1" type="ORF">DFO61_4898</name>
</gene>
<name>A0A397M832_ECTOL</name>
<accession>A0A397M832</accession>
<sequence length="129" mass="14650">MCWALYLASDKELPRVVWDDEKPSFNTQELSEAEEVVKEKFSFEHVVYVGSDEGCGCGFMNANYQPNKNLECLHGYLSKALSKKSKLEIFLCWEGDQPNAPLTKNSVRLSEFAGSKLPLRERELSIITP</sequence>
<evidence type="ECO:0000313" key="2">
    <source>
        <dbReference type="Proteomes" id="UP000265836"/>
    </source>
</evidence>
<evidence type="ECO:0000313" key="1">
    <source>
        <dbReference type="EMBL" id="RIA18997.1"/>
    </source>
</evidence>
<protein>
    <submittedName>
        <fullName evidence="1">Uncharacterized protein</fullName>
    </submittedName>
</protein>
<dbReference type="Proteomes" id="UP000265836">
    <property type="component" value="Unassembled WGS sequence"/>
</dbReference>
<organism evidence="1 2">
    <name type="scientific">Ectopseudomonas oleovorans</name>
    <name type="common">Pseudomonas oleovorans</name>
    <dbReference type="NCBI Taxonomy" id="301"/>
    <lineage>
        <taxon>Bacteria</taxon>
        <taxon>Pseudomonadati</taxon>
        <taxon>Pseudomonadota</taxon>
        <taxon>Gammaproteobacteria</taxon>
        <taxon>Pseudomonadales</taxon>
        <taxon>Pseudomonadaceae</taxon>
        <taxon>Ectopseudomonas</taxon>
    </lineage>
</organism>
<comment type="caution">
    <text evidence="1">The sequence shown here is derived from an EMBL/GenBank/DDBJ whole genome shotgun (WGS) entry which is preliminary data.</text>
</comment>
<reference evidence="1 2" key="1">
    <citation type="submission" date="2018-08" db="EMBL/GenBank/DDBJ databases">
        <title>Genome sequencing of rice bacterial endophytes.</title>
        <authorList>
            <person name="Venturi V."/>
        </authorList>
    </citation>
    <scope>NUCLEOTIDE SEQUENCE [LARGE SCALE GENOMIC DNA]</scope>
    <source>
        <strain evidence="1 2">E1205</strain>
    </source>
</reference>
<proteinExistence type="predicted"/>